<evidence type="ECO:0000256" key="1">
    <source>
        <dbReference type="SAM" id="MobiDB-lite"/>
    </source>
</evidence>
<feature type="compositionally biased region" description="Polar residues" evidence="1">
    <location>
        <begin position="156"/>
        <end position="184"/>
    </location>
</feature>
<organism evidence="3 4">
    <name type="scientific">Diploptera punctata</name>
    <name type="common">Pacific beetle cockroach</name>
    <dbReference type="NCBI Taxonomy" id="6984"/>
    <lineage>
        <taxon>Eukaryota</taxon>
        <taxon>Metazoa</taxon>
        <taxon>Ecdysozoa</taxon>
        <taxon>Arthropoda</taxon>
        <taxon>Hexapoda</taxon>
        <taxon>Insecta</taxon>
        <taxon>Pterygota</taxon>
        <taxon>Neoptera</taxon>
        <taxon>Polyneoptera</taxon>
        <taxon>Dictyoptera</taxon>
        <taxon>Blattodea</taxon>
        <taxon>Blaberoidea</taxon>
        <taxon>Blaberidae</taxon>
        <taxon>Diplopterinae</taxon>
        <taxon>Diploptera</taxon>
    </lineage>
</organism>
<gene>
    <name evidence="3" type="ORF">L9F63_008199</name>
</gene>
<dbReference type="AlphaFoldDB" id="A0AAD7Z6T1"/>
<protein>
    <recommendedName>
        <fullName evidence="2">C2H2-type domain-containing protein</fullName>
    </recommendedName>
</protein>
<feature type="non-terminal residue" evidence="3">
    <location>
        <position position="1"/>
    </location>
</feature>
<proteinExistence type="predicted"/>
<evidence type="ECO:0000313" key="4">
    <source>
        <dbReference type="Proteomes" id="UP001233999"/>
    </source>
</evidence>
<feature type="region of interest" description="Disordered" evidence="1">
    <location>
        <begin position="145"/>
        <end position="184"/>
    </location>
</feature>
<comment type="caution">
    <text evidence="3">The sequence shown here is derived from an EMBL/GenBank/DDBJ whole genome shotgun (WGS) entry which is preliminary data.</text>
</comment>
<name>A0AAD7Z6T1_DIPPU</name>
<dbReference type="Proteomes" id="UP001233999">
    <property type="component" value="Unassembled WGS sequence"/>
</dbReference>
<dbReference type="PROSITE" id="PS00028">
    <property type="entry name" value="ZINC_FINGER_C2H2_1"/>
    <property type="match status" value="1"/>
</dbReference>
<evidence type="ECO:0000313" key="3">
    <source>
        <dbReference type="EMBL" id="KAJ9574667.1"/>
    </source>
</evidence>
<reference evidence="3" key="1">
    <citation type="journal article" date="2023" name="IScience">
        <title>Live-bearing cockroach genome reveals convergent evolutionary mechanisms linked to viviparity in insects and beyond.</title>
        <authorList>
            <person name="Fouks B."/>
            <person name="Harrison M.C."/>
            <person name="Mikhailova A.A."/>
            <person name="Marchal E."/>
            <person name="English S."/>
            <person name="Carruthers M."/>
            <person name="Jennings E.C."/>
            <person name="Chiamaka E.L."/>
            <person name="Frigard R.A."/>
            <person name="Pippel M."/>
            <person name="Attardo G.M."/>
            <person name="Benoit J.B."/>
            <person name="Bornberg-Bauer E."/>
            <person name="Tobe S.S."/>
        </authorList>
    </citation>
    <scope>NUCLEOTIDE SEQUENCE</scope>
    <source>
        <strain evidence="3">Stay&amp;Tobe</strain>
    </source>
</reference>
<accession>A0AAD7Z6T1</accession>
<evidence type="ECO:0000259" key="2">
    <source>
        <dbReference type="PROSITE" id="PS00028"/>
    </source>
</evidence>
<dbReference type="EMBL" id="JASPKZ010010272">
    <property type="protein sequence ID" value="KAJ9574667.1"/>
    <property type="molecule type" value="Genomic_DNA"/>
</dbReference>
<dbReference type="SMART" id="SM00355">
    <property type="entry name" value="ZnF_C2H2"/>
    <property type="match status" value="2"/>
</dbReference>
<dbReference type="Gene3D" id="3.30.160.60">
    <property type="entry name" value="Classic Zinc Finger"/>
    <property type="match status" value="1"/>
</dbReference>
<reference evidence="3" key="2">
    <citation type="submission" date="2023-05" db="EMBL/GenBank/DDBJ databases">
        <authorList>
            <person name="Fouks B."/>
        </authorList>
    </citation>
    <scope>NUCLEOTIDE SEQUENCE</scope>
    <source>
        <strain evidence="3">Stay&amp;Tobe</strain>
        <tissue evidence="3">Testes</tissue>
    </source>
</reference>
<dbReference type="InterPro" id="IPR013087">
    <property type="entry name" value="Znf_C2H2_type"/>
</dbReference>
<feature type="domain" description="C2H2-type" evidence="2">
    <location>
        <begin position="125"/>
        <end position="146"/>
    </location>
</feature>
<sequence>MYEKTSVAVNACPVCMHRLGTPFDLVTHMIKSHPGDGFHRKTLQQIAAKSENDVMKSNLRLLPKRRSFCKVHRMSWSIAIESKGYVKCLFKNCNYLALTVDEMKQHYGICNGGGDLQTYICPFTCPHCNGYVETRDKLNTHIQRSHFPEASPKETAATSMSSPYEYVQSSQKTRPKTSTNTNKSDSYIITLKPKDGDNVDDTDIQLISVDKIKVEPTVIIKEELSEEVNTEYAEKYFSEFTSGYSGQTTQMPFYNESVEDSKTFALYSNEGEMKPDISSFSENEWNETKKHVLQSRGEIRASSVKTYGRRKSITKDPLSL</sequence>
<keyword evidence="4" id="KW-1185">Reference proteome</keyword>